<protein>
    <submittedName>
        <fullName evidence="1">Uncharacterized protein</fullName>
    </submittedName>
</protein>
<comment type="caution">
    <text evidence="1">The sequence shown here is derived from an EMBL/GenBank/DDBJ whole genome shotgun (WGS) entry which is preliminary data.</text>
</comment>
<name>A0AAW1IXM2_POPJA</name>
<reference evidence="1 2" key="1">
    <citation type="journal article" date="2024" name="BMC Genomics">
        <title>De novo assembly and annotation of Popillia japonica's genome with initial clues to its potential as an invasive pest.</title>
        <authorList>
            <person name="Cucini C."/>
            <person name="Boschi S."/>
            <person name="Funari R."/>
            <person name="Cardaioli E."/>
            <person name="Iannotti N."/>
            <person name="Marturano G."/>
            <person name="Paoli F."/>
            <person name="Bruttini M."/>
            <person name="Carapelli A."/>
            <person name="Frati F."/>
            <person name="Nardi F."/>
        </authorList>
    </citation>
    <scope>NUCLEOTIDE SEQUENCE [LARGE SCALE GENOMIC DNA]</scope>
    <source>
        <strain evidence="1">DMR45628</strain>
    </source>
</reference>
<sequence length="90" mass="10075">MDPFKVDDSEPIYVLAELEVELEKAIVIMMLPPGFISGTCLKFPGSLYRILKDQTAENPSRFAAVVSTAMSIRRKSTKKKRKERSSAIVV</sequence>
<organism evidence="1 2">
    <name type="scientific">Popillia japonica</name>
    <name type="common">Japanese beetle</name>
    <dbReference type="NCBI Taxonomy" id="7064"/>
    <lineage>
        <taxon>Eukaryota</taxon>
        <taxon>Metazoa</taxon>
        <taxon>Ecdysozoa</taxon>
        <taxon>Arthropoda</taxon>
        <taxon>Hexapoda</taxon>
        <taxon>Insecta</taxon>
        <taxon>Pterygota</taxon>
        <taxon>Neoptera</taxon>
        <taxon>Endopterygota</taxon>
        <taxon>Coleoptera</taxon>
        <taxon>Polyphaga</taxon>
        <taxon>Scarabaeiformia</taxon>
        <taxon>Scarabaeidae</taxon>
        <taxon>Rutelinae</taxon>
        <taxon>Popillia</taxon>
    </lineage>
</organism>
<evidence type="ECO:0000313" key="1">
    <source>
        <dbReference type="EMBL" id="KAK9694951.1"/>
    </source>
</evidence>
<dbReference type="Proteomes" id="UP001458880">
    <property type="component" value="Unassembled WGS sequence"/>
</dbReference>
<dbReference type="EMBL" id="JASPKY010000497">
    <property type="protein sequence ID" value="KAK9694951.1"/>
    <property type="molecule type" value="Genomic_DNA"/>
</dbReference>
<gene>
    <name evidence="1" type="ORF">QE152_g33183</name>
</gene>
<dbReference type="AlphaFoldDB" id="A0AAW1IXM2"/>
<proteinExistence type="predicted"/>
<accession>A0AAW1IXM2</accession>
<keyword evidence="2" id="KW-1185">Reference proteome</keyword>
<evidence type="ECO:0000313" key="2">
    <source>
        <dbReference type="Proteomes" id="UP001458880"/>
    </source>
</evidence>